<keyword evidence="8" id="KW-0482">Metalloprotease</keyword>
<evidence type="ECO:0000313" key="15">
    <source>
        <dbReference type="EMBL" id="NRN91846.1"/>
    </source>
</evidence>
<dbReference type="EMBL" id="WCGB01000028">
    <property type="protein sequence ID" value="NRN91846.1"/>
    <property type="molecule type" value="Genomic_DNA"/>
</dbReference>
<reference evidence="13 16" key="1">
    <citation type="submission" date="2015-08" db="EMBL/GenBank/DDBJ databases">
        <title>Complete genome sequence of Lactobacillus helveticus CAUH18, a probiotic strain originated from koumiss.</title>
        <authorList>
            <person name="Yang Y."/>
            <person name="Hao Y."/>
        </authorList>
    </citation>
    <scope>NUCLEOTIDE SEQUENCE [LARGE SCALE GENOMIC DNA]</scope>
    <source>
        <strain evidence="13 16">CAUH18</strain>
    </source>
</reference>
<dbReference type="Proteomes" id="UP000063930">
    <property type="component" value="Chromosome"/>
</dbReference>
<keyword evidence="3" id="KW-0031">Aminopeptidase</keyword>
<dbReference type="PIRSF" id="PIRSF037215">
    <property type="entry name" value="Peptidase_M20B"/>
    <property type="match status" value="1"/>
</dbReference>
<reference evidence="15" key="2">
    <citation type="submission" date="2019-09" db="EMBL/GenBank/DDBJ databases">
        <title>Comparative genomic analysis of Lactobacillus helveticus.</title>
        <authorList>
            <person name="Zhang H."/>
            <person name="Chen Y."/>
            <person name="Zhong Z."/>
        </authorList>
    </citation>
    <scope>NUCLEOTIDE SEQUENCE</scope>
    <source>
        <strain evidence="15">IMAU50013</strain>
    </source>
</reference>
<dbReference type="Gene3D" id="3.40.630.10">
    <property type="entry name" value="Zn peptidases"/>
    <property type="match status" value="1"/>
</dbReference>
<dbReference type="GO" id="GO:0006518">
    <property type="term" value="P:peptide metabolic process"/>
    <property type="evidence" value="ECO:0007669"/>
    <property type="project" value="InterPro"/>
</dbReference>
<evidence type="ECO:0000256" key="5">
    <source>
        <dbReference type="ARBA" id="ARBA00022723"/>
    </source>
</evidence>
<dbReference type="GO" id="GO:0006508">
    <property type="term" value="P:proteolysis"/>
    <property type="evidence" value="ECO:0007669"/>
    <property type="project" value="UniProtKB-UniRule"/>
</dbReference>
<dbReference type="PANTHER" id="PTHR42994:SF2">
    <property type="entry name" value="PEPTIDASE"/>
    <property type="match status" value="1"/>
</dbReference>
<dbReference type="InterPro" id="IPR010161">
    <property type="entry name" value="Peptidase_M20B"/>
</dbReference>
<feature type="active site" evidence="10">
    <location>
        <position position="86"/>
    </location>
</feature>
<protein>
    <recommendedName>
        <fullName evidence="9">Peptidase T</fullName>
        <ecNumber evidence="9">3.4.11.4</ecNumber>
    </recommendedName>
</protein>
<feature type="active site" description="Proton acceptor" evidence="10">
    <location>
        <position position="180"/>
    </location>
</feature>
<dbReference type="NCBIfam" id="NF009920">
    <property type="entry name" value="PRK13381.1"/>
    <property type="match status" value="1"/>
</dbReference>
<name>A0A0D5MJ74_LACHE</name>
<evidence type="ECO:0000259" key="12">
    <source>
        <dbReference type="Pfam" id="PF07687"/>
    </source>
</evidence>
<feature type="domain" description="Peptidase M20 dimerisation" evidence="12">
    <location>
        <begin position="215"/>
        <end position="315"/>
    </location>
</feature>
<evidence type="ECO:0000256" key="6">
    <source>
        <dbReference type="ARBA" id="ARBA00022801"/>
    </source>
</evidence>
<evidence type="ECO:0000256" key="10">
    <source>
        <dbReference type="PIRSR" id="PIRSR037215-1"/>
    </source>
</evidence>
<dbReference type="InterPro" id="IPR002933">
    <property type="entry name" value="Peptidase_M20"/>
</dbReference>
<dbReference type="PROSITE" id="PS00759">
    <property type="entry name" value="ARGE_DAPE_CPG2_2"/>
    <property type="match status" value="1"/>
</dbReference>
<evidence type="ECO:0000256" key="9">
    <source>
        <dbReference type="NCBIfam" id="TIGR01882"/>
    </source>
</evidence>
<evidence type="ECO:0000256" key="2">
    <source>
        <dbReference type="ARBA" id="ARBA00009692"/>
    </source>
</evidence>
<sequence>MSFYDLSYEQDKFIHYAKENTRSFFEHHDHIPSSPGQVALAKELVRELKDMGLDAYYNDKTAFTIGKLAKNTTDEVTPIGFFAHVDTADFNAENIKPQVHPNYDGGKVYLDKDEAIVLDPAEFPDLLNLKGQTLITSDGHTLLGVDDKAGIVGALSMLRYLVEHPEVKHGDVYVAFGPDEEIGCGGKYFDPHDFPGVQFAYTLDNGRPGDFSYDTFNASEATIHIKGTVVHPGEAYGLMVNATTLMNEFLSALPQNEVPEKSRNHEGFFLVTDTTGTVDHADISMIIRDFEWDKFIAKENLIKKIVHKLNEKYGSDRFTVKIRRQYENIYNGLKDKPYIVNLALDAYRKCGLTPHVQSFRGGTDGNFITPKGIPTPNLFNGGGNYHGRYEYVTVEQIDKLAEVLTMIITEHLRQSREGRDERPLEKYW</sequence>
<feature type="binding site" evidence="11">
    <location>
        <position position="146"/>
    </location>
    <ligand>
        <name>Zn(2+)</name>
        <dbReference type="ChEBI" id="CHEBI:29105"/>
        <label>2</label>
    </ligand>
</feature>
<dbReference type="EMBL" id="BLYV01000165">
    <property type="protein sequence ID" value="GFP12942.1"/>
    <property type="molecule type" value="Genomic_DNA"/>
</dbReference>
<keyword evidence="5 11" id="KW-0479">Metal-binding</keyword>
<dbReference type="GO" id="GO:0008237">
    <property type="term" value="F:metallopeptidase activity"/>
    <property type="evidence" value="ECO:0007669"/>
    <property type="project" value="UniProtKB-KW"/>
</dbReference>
<evidence type="ECO:0000256" key="8">
    <source>
        <dbReference type="ARBA" id="ARBA00023049"/>
    </source>
</evidence>
<evidence type="ECO:0000256" key="4">
    <source>
        <dbReference type="ARBA" id="ARBA00022670"/>
    </source>
</evidence>
<dbReference type="InterPro" id="IPR036264">
    <property type="entry name" value="Bact_exopeptidase_dim_dom"/>
</dbReference>
<dbReference type="Proteomes" id="UP000630086">
    <property type="component" value="Unassembled WGS sequence"/>
</dbReference>
<feature type="binding site" evidence="11">
    <location>
        <position position="204"/>
    </location>
    <ligand>
        <name>Zn(2+)</name>
        <dbReference type="ChEBI" id="CHEBI:29105"/>
        <label>1</label>
    </ligand>
</feature>
<evidence type="ECO:0000256" key="11">
    <source>
        <dbReference type="PIRSR" id="PIRSR037215-2"/>
    </source>
</evidence>
<evidence type="ECO:0000313" key="14">
    <source>
        <dbReference type="EMBL" id="GFP12942.1"/>
    </source>
</evidence>
<evidence type="ECO:0000313" key="16">
    <source>
        <dbReference type="Proteomes" id="UP000063930"/>
    </source>
</evidence>
<evidence type="ECO:0000256" key="1">
    <source>
        <dbReference type="ARBA" id="ARBA00000870"/>
    </source>
</evidence>
<evidence type="ECO:0000256" key="3">
    <source>
        <dbReference type="ARBA" id="ARBA00022438"/>
    </source>
</evidence>
<dbReference type="Pfam" id="PF01546">
    <property type="entry name" value="Peptidase_M20"/>
    <property type="match status" value="1"/>
</dbReference>
<dbReference type="CDD" id="cd03892">
    <property type="entry name" value="M20_peptT"/>
    <property type="match status" value="1"/>
</dbReference>
<proteinExistence type="inferred from homology"/>
<gene>
    <name evidence="14" type="primary">pepT_1</name>
    <name evidence="13" type="ORF">ALV80_06015</name>
    <name evidence="15" type="ORF">IMAU50013_01392</name>
    <name evidence="14" type="ORF">LHEJCM1062_08140</name>
</gene>
<dbReference type="EMBL" id="CP012381">
    <property type="protein sequence ID" value="ALI52656.1"/>
    <property type="molecule type" value="Genomic_DNA"/>
</dbReference>
<comment type="cofactor">
    <cofactor evidence="11">
        <name>Zn(2+)</name>
        <dbReference type="ChEBI" id="CHEBI:29105"/>
    </cofactor>
    <text evidence="11">Binds 2 Zn(2+) ions per subunit.</text>
</comment>
<dbReference type="EC" id="3.4.11.4" evidence="9"/>
<dbReference type="PANTHER" id="PTHR42994">
    <property type="entry name" value="PEPTIDASE T"/>
    <property type="match status" value="1"/>
</dbReference>
<dbReference type="AlphaFoldDB" id="A0A0D5MJ74"/>
<dbReference type="NCBIfam" id="NF003976">
    <property type="entry name" value="PRK05469.1"/>
    <property type="match status" value="1"/>
</dbReference>
<evidence type="ECO:0000256" key="7">
    <source>
        <dbReference type="ARBA" id="ARBA00022833"/>
    </source>
</evidence>
<dbReference type="NCBIfam" id="TIGR01882">
    <property type="entry name" value="peptidase-T"/>
    <property type="match status" value="1"/>
</dbReference>
<feature type="binding site" evidence="11">
    <location>
        <position position="84"/>
    </location>
    <ligand>
        <name>Zn(2+)</name>
        <dbReference type="ChEBI" id="CHEBI:29105"/>
        <label>1</label>
    </ligand>
</feature>
<comment type="catalytic activity">
    <reaction evidence="1">
        <text>Release of the N-terminal residue from a tripeptide.</text>
        <dbReference type="EC" id="3.4.11.4"/>
    </reaction>
</comment>
<dbReference type="GO" id="GO:0008270">
    <property type="term" value="F:zinc ion binding"/>
    <property type="evidence" value="ECO:0007669"/>
    <property type="project" value="InterPro"/>
</dbReference>
<feature type="binding site" evidence="11">
    <location>
        <position position="181"/>
    </location>
    <ligand>
        <name>Zn(2+)</name>
        <dbReference type="ChEBI" id="CHEBI:29105"/>
        <label>2</label>
    </ligand>
</feature>
<organism evidence="15 17">
    <name type="scientific">Lactobacillus helveticus</name>
    <name type="common">Lactobacillus suntoryeus</name>
    <dbReference type="NCBI Taxonomy" id="1587"/>
    <lineage>
        <taxon>Bacteria</taxon>
        <taxon>Bacillati</taxon>
        <taxon>Bacillota</taxon>
        <taxon>Bacilli</taxon>
        <taxon>Lactobacillales</taxon>
        <taxon>Lactobacillaceae</taxon>
        <taxon>Lactobacillus</taxon>
    </lineage>
</organism>
<dbReference type="RefSeq" id="WP_020829158.1">
    <property type="nucleotide sequence ID" value="NZ_AP023028.1"/>
</dbReference>
<feature type="binding site" evidence="11">
    <location>
        <position position="386"/>
    </location>
    <ligand>
        <name>Zn(2+)</name>
        <dbReference type="ChEBI" id="CHEBI:29105"/>
        <label>2</label>
    </ligand>
</feature>
<dbReference type="InterPro" id="IPR001261">
    <property type="entry name" value="ArgE/DapE_CS"/>
</dbReference>
<evidence type="ECO:0000313" key="13">
    <source>
        <dbReference type="EMBL" id="ALI52656.1"/>
    </source>
</evidence>
<feature type="binding site" evidence="11">
    <location>
        <position position="146"/>
    </location>
    <ligand>
        <name>Zn(2+)</name>
        <dbReference type="ChEBI" id="CHEBI:29105"/>
        <label>1</label>
    </ligand>
</feature>
<dbReference type="SUPFAM" id="SSF55031">
    <property type="entry name" value="Bacterial exopeptidase dimerisation domain"/>
    <property type="match status" value="1"/>
</dbReference>
<comment type="similarity">
    <text evidence="2">Belongs to the peptidase M20B family.</text>
</comment>
<reference evidence="14" key="3">
    <citation type="submission" date="2020-07" db="EMBL/GenBank/DDBJ databases">
        <title>Draft genome sequence of Lactobacillus helveticus strain JCM 1062.</title>
        <authorList>
            <person name="Endo A."/>
            <person name="Maeno S."/>
            <person name="Kido Y."/>
        </authorList>
    </citation>
    <scope>NUCLEOTIDE SEQUENCE</scope>
    <source>
        <strain evidence="14">JCM 1062</strain>
    </source>
</reference>
<dbReference type="KEGG" id="lhd:HUO_06690"/>
<dbReference type="InterPro" id="IPR011650">
    <property type="entry name" value="Peptidase_M20_dimer"/>
</dbReference>
<accession>A0A0D5MJ74</accession>
<keyword evidence="7 11" id="KW-0862">Zinc</keyword>
<keyword evidence="4" id="KW-0645">Protease</keyword>
<keyword evidence="6" id="KW-0378">Hydrolase</keyword>
<dbReference type="PROSITE" id="PS00758">
    <property type="entry name" value="ARGE_DAPE_CPG2_1"/>
    <property type="match status" value="1"/>
</dbReference>
<dbReference type="Proteomes" id="UP000601587">
    <property type="component" value="Unassembled WGS sequence"/>
</dbReference>
<dbReference type="Pfam" id="PF07687">
    <property type="entry name" value="M20_dimer"/>
    <property type="match status" value="1"/>
</dbReference>
<evidence type="ECO:0000313" key="17">
    <source>
        <dbReference type="Proteomes" id="UP000601587"/>
    </source>
</evidence>
<dbReference type="GO" id="GO:0045148">
    <property type="term" value="F:tripeptide aminopeptidase activity"/>
    <property type="evidence" value="ECO:0007669"/>
    <property type="project" value="UniProtKB-UniRule"/>
</dbReference>
<dbReference type="SUPFAM" id="SSF53187">
    <property type="entry name" value="Zn-dependent exopeptidases"/>
    <property type="match status" value="1"/>
</dbReference>
<dbReference type="Gene3D" id="3.30.70.360">
    <property type="match status" value="1"/>
</dbReference>